<feature type="domain" description="ABC-2 type transporter transmembrane" evidence="6">
    <location>
        <begin position="504"/>
        <end position="758"/>
    </location>
</feature>
<dbReference type="EMBL" id="BLLI01000025">
    <property type="protein sequence ID" value="GFH42474.1"/>
    <property type="molecule type" value="Genomic_DNA"/>
</dbReference>
<dbReference type="InterPro" id="IPR023908">
    <property type="entry name" value="xxxLxxG_rpt"/>
</dbReference>
<dbReference type="RefSeq" id="WP_172208547.1">
    <property type="nucleotide sequence ID" value="NZ_BLLI01000025.1"/>
</dbReference>
<dbReference type="GO" id="GO:0140359">
    <property type="term" value="F:ABC-type transporter activity"/>
    <property type="evidence" value="ECO:0007669"/>
    <property type="project" value="InterPro"/>
</dbReference>
<reference evidence="7 8" key="1">
    <citation type="submission" date="2020-02" db="EMBL/GenBank/DDBJ databases">
        <title>Draft genome sequence of Lactococcus sp. Hs30E4-3.</title>
        <authorList>
            <person name="Noda S."/>
            <person name="Yuki M."/>
            <person name="Ohkuma M."/>
        </authorList>
    </citation>
    <scope>NUCLEOTIDE SEQUENCE [LARGE SCALE GENOMIC DNA]</scope>
    <source>
        <strain evidence="7 8">Hs30E4-3</strain>
    </source>
</reference>
<feature type="domain" description="ABC-2 type transporter transmembrane" evidence="6">
    <location>
        <begin position="17"/>
        <end position="160"/>
    </location>
</feature>
<dbReference type="NCBIfam" id="TIGR03057">
    <property type="entry name" value="xxxLxxG_by_4"/>
    <property type="match status" value="2"/>
</dbReference>
<feature type="transmembrane region" description="Helical" evidence="5">
    <location>
        <begin position="689"/>
        <end position="709"/>
    </location>
</feature>
<dbReference type="NCBIfam" id="TIGR03061">
    <property type="entry name" value="pip_yhgE_Nterm"/>
    <property type="match status" value="1"/>
</dbReference>
<feature type="transmembrane region" description="Helical" evidence="5">
    <location>
        <begin position="741"/>
        <end position="763"/>
    </location>
</feature>
<dbReference type="InterPro" id="IPR013525">
    <property type="entry name" value="ABC2_TM"/>
</dbReference>
<evidence type="ECO:0000259" key="6">
    <source>
        <dbReference type="Pfam" id="PF12698"/>
    </source>
</evidence>
<dbReference type="InterPro" id="IPR051328">
    <property type="entry name" value="T7SS_ABC-Transporter"/>
</dbReference>
<evidence type="ECO:0000313" key="8">
    <source>
        <dbReference type="Proteomes" id="UP000480303"/>
    </source>
</evidence>
<feature type="transmembrane region" description="Helical" evidence="5">
    <location>
        <begin position="630"/>
        <end position="650"/>
    </location>
</feature>
<evidence type="ECO:0000256" key="5">
    <source>
        <dbReference type="SAM" id="Phobius"/>
    </source>
</evidence>
<dbReference type="NCBIfam" id="TIGR03062">
    <property type="entry name" value="pip_yhgE_Cterm"/>
    <property type="match status" value="1"/>
</dbReference>
<dbReference type="InterPro" id="IPR017500">
    <property type="entry name" value="Phage_infect_YhgE_N"/>
</dbReference>
<feature type="transmembrane region" description="Helical" evidence="5">
    <location>
        <begin position="12"/>
        <end position="38"/>
    </location>
</feature>
<protein>
    <submittedName>
        <fullName evidence="7">Membrane protein</fullName>
    </submittedName>
</protein>
<keyword evidence="2 5" id="KW-0812">Transmembrane</keyword>
<proteinExistence type="predicted"/>
<dbReference type="GO" id="GO:0016020">
    <property type="term" value="C:membrane"/>
    <property type="evidence" value="ECO:0007669"/>
    <property type="project" value="UniProtKB-SubCell"/>
</dbReference>
<evidence type="ECO:0000256" key="2">
    <source>
        <dbReference type="ARBA" id="ARBA00022692"/>
    </source>
</evidence>
<keyword evidence="3 5" id="KW-1133">Transmembrane helix</keyword>
<dbReference type="InterPro" id="IPR017501">
    <property type="entry name" value="Phage_infect_YhgE_C"/>
</dbReference>
<dbReference type="PANTHER" id="PTHR43077:SF5">
    <property type="entry name" value="PHAGE INFECTION PROTEIN"/>
    <property type="match status" value="1"/>
</dbReference>
<gene>
    <name evidence="7" type="ORF">Hs30E_10250</name>
</gene>
<keyword evidence="8" id="KW-1185">Reference proteome</keyword>
<evidence type="ECO:0000256" key="4">
    <source>
        <dbReference type="ARBA" id="ARBA00023136"/>
    </source>
</evidence>
<dbReference type="Proteomes" id="UP000480303">
    <property type="component" value="Unassembled WGS sequence"/>
</dbReference>
<organism evidence="7 8">
    <name type="scientific">Pseudolactococcus hodotermopsidis</name>
    <dbReference type="NCBI Taxonomy" id="2709157"/>
    <lineage>
        <taxon>Bacteria</taxon>
        <taxon>Bacillati</taxon>
        <taxon>Bacillota</taxon>
        <taxon>Bacilli</taxon>
        <taxon>Lactobacillales</taxon>
        <taxon>Streptococcaceae</taxon>
        <taxon>Pseudolactococcus</taxon>
    </lineage>
</organism>
<name>A0A6A0BDC8_9LACT</name>
<dbReference type="AlphaFoldDB" id="A0A6A0BDC8"/>
<evidence type="ECO:0000256" key="1">
    <source>
        <dbReference type="ARBA" id="ARBA00004141"/>
    </source>
</evidence>
<comment type="subcellular location">
    <subcellularLocation>
        <location evidence="1">Membrane</location>
        <topology evidence="1">Multi-pass membrane protein</topology>
    </subcellularLocation>
</comment>
<dbReference type="Pfam" id="PF12698">
    <property type="entry name" value="ABC2_membrane_3"/>
    <property type="match status" value="2"/>
</dbReference>
<accession>A0A6A0BDC8</accession>
<dbReference type="Gene3D" id="1.10.287.950">
    <property type="entry name" value="Methyl-accepting chemotaxis protein"/>
    <property type="match status" value="1"/>
</dbReference>
<dbReference type="Gene3D" id="3.40.1710.10">
    <property type="entry name" value="abc type-2 transporter like domain"/>
    <property type="match status" value="1"/>
</dbReference>
<sequence length="770" mass="80418">MIKKEWQAILKNKLFIGIMIALAFIPALYNIIFLSSMWDPYGKIQDLPVAVINLDKSATLNGKTVNLGDDLVEKLAKNKALDYHFVSEEKATSGIKSGKYFMVITLPSDFSKNATTLLDVSAKPAKIAYQTTKGHNFISAKMSESAMEKLKAEVASNVTATYTSEIFDKFGTLKTGMSEAADGSQKLTDGASQLVSGSQTLTTGLDTLAKSTVEFSDGTKTLSSALKQYTDGTAKVANGLSQANSQSVDLMTGLTTFSQKTSEVEALVDGTAQLNAGLTTLSNQTALSDEEKAQIAQLQTGLTSLNTAIQNFNTANQAPSELSAITGLLTAIATNATTIIASNQAQETAQIAALQATSAYQSLTSEQQAELKSAFTSTSSEVTSQATQTLQSVQNLQTVLSEIANKQAQSQAATAQLAAAATQVLPTGSQALDTLSSGMNAVNAALSTQIMPASAQLAIGTQELNTALTAGLGQLSTGVAQFSGAISQLNDGASQLNNNSATLLSGGDKLTTSATQLTSGTSQLASGGKQLDSALTTLQSGSATLSQSLKAAEAQLSQQNLTKTASKVISQPIKLSHKDTDNASANGVGMAPYMIAVALFVGALSTNMLIGTSLSGGKHKNRLDWFLGKLATNGVIAIAQAILVNVAVHLLGLSANHELETFFFIILISLAFMALATFLNTAFGKPGAFIVLILLLLQLASSAGTYPLALTDKFFQTLNPWLPMTYAVSGLRQVISLSGNVAVQASILILVAIFFAILTPFTVKNVTKNV</sequence>
<comment type="caution">
    <text evidence="7">The sequence shown here is derived from an EMBL/GenBank/DDBJ whole genome shotgun (WGS) entry which is preliminary data.</text>
</comment>
<keyword evidence="4 5" id="KW-0472">Membrane</keyword>
<evidence type="ECO:0000313" key="7">
    <source>
        <dbReference type="EMBL" id="GFH42474.1"/>
    </source>
</evidence>
<feature type="transmembrane region" description="Helical" evidence="5">
    <location>
        <begin position="590"/>
        <end position="610"/>
    </location>
</feature>
<evidence type="ECO:0000256" key="3">
    <source>
        <dbReference type="ARBA" id="ARBA00022989"/>
    </source>
</evidence>
<dbReference type="PANTHER" id="PTHR43077">
    <property type="entry name" value="TRANSPORT PERMEASE YVFS-RELATED"/>
    <property type="match status" value="1"/>
</dbReference>
<feature type="transmembrane region" description="Helical" evidence="5">
    <location>
        <begin position="662"/>
        <end position="682"/>
    </location>
</feature>